<name>A0ABZ0RI79_9BACT</name>
<dbReference type="InterPro" id="IPR027417">
    <property type="entry name" value="P-loop_NTPase"/>
</dbReference>
<accession>A0ABZ0RI79</accession>
<evidence type="ECO:0000313" key="3">
    <source>
        <dbReference type="Proteomes" id="UP001324993"/>
    </source>
</evidence>
<dbReference type="EMBL" id="CP138858">
    <property type="protein sequence ID" value="WPJ94783.1"/>
    <property type="molecule type" value="Genomic_DNA"/>
</dbReference>
<reference evidence="2 3" key="1">
    <citation type="submission" date="2023-11" db="EMBL/GenBank/DDBJ databases">
        <title>Coraliomargarita sp. nov., isolated from marine algae.</title>
        <authorList>
            <person name="Lee J.K."/>
            <person name="Baek J.H."/>
            <person name="Kim J.M."/>
            <person name="Choi D.G."/>
            <person name="Jeon C.O."/>
        </authorList>
    </citation>
    <scope>NUCLEOTIDE SEQUENCE [LARGE SCALE GENOMIC DNA]</scope>
    <source>
        <strain evidence="2 3">J2-16</strain>
    </source>
</reference>
<dbReference type="Proteomes" id="UP001324993">
    <property type="component" value="Chromosome"/>
</dbReference>
<dbReference type="RefSeq" id="WP_319831695.1">
    <property type="nucleotide sequence ID" value="NZ_CP138858.1"/>
</dbReference>
<keyword evidence="3" id="KW-1185">Reference proteome</keyword>
<proteinExistence type="predicted"/>
<dbReference type="Gene3D" id="3.40.50.300">
    <property type="entry name" value="P-loop containing nucleotide triphosphate hydrolases"/>
    <property type="match status" value="1"/>
</dbReference>
<evidence type="ECO:0000313" key="2">
    <source>
        <dbReference type="EMBL" id="WPJ94783.1"/>
    </source>
</evidence>
<evidence type="ECO:0000256" key="1">
    <source>
        <dbReference type="SAM" id="MobiDB-lite"/>
    </source>
</evidence>
<sequence>MSIHILTTDSRRTEQLTHLLAGGQQAFHFYNDLEALITTLPKLKKTDKVFYDLQLEPVLMAFDALRFGGKKTNIIAFELLPEGSTQSNCPRTAKHYFALSNDLRKSGVRLKQVLHEVDTLNLKKKRARKKTSTSTPENLKTSHRKPTSAPITLSRYLTAKSDVMQQLLVKIADLAKQPKFVLLTGEDGADFELTAHELNFRTNGDLCPLHIADPMRVEISEIKRKLSPQAATGYCYLGLSYELGALTIERLNEHLTQLNEEGAQEPRPCFILGHVDDSEGYLENEVKTLLNSFRKLGEIVAIPPMAERKEDVSLIAQSIFTTLRTAHPFLMTRMLSRSAIEYMEAQCAEMSYSSLVRIIRNSMSLTERDTLTQDELKSFGDDSPTTSHLIESLADEKYFKSQTGAA</sequence>
<organism evidence="2 3">
    <name type="scientific">Coraliomargarita algicola</name>
    <dbReference type="NCBI Taxonomy" id="3092156"/>
    <lineage>
        <taxon>Bacteria</taxon>
        <taxon>Pseudomonadati</taxon>
        <taxon>Verrucomicrobiota</taxon>
        <taxon>Opitutia</taxon>
        <taxon>Puniceicoccales</taxon>
        <taxon>Coraliomargaritaceae</taxon>
        <taxon>Coraliomargarita</taxon>
    </lineage>
</organism>
<gene>
    <name evidence="2" type="ORF">SH580_15220</name>
</gene>
<feature type="region of interest" description="Disordered" evidence="1">
    <location>
        <begin position="124"/>
        <end position="146"/>
    </location>
</feature>
<protein>
    <submittedName>
        <fullName evidence="2">Uncharacterized protein</fullName>
    </submittedName>
</protein>